<dbReference type="AlphaFoldDB" id="A0AAW0E4Z5"/>
<dbReference type="Proteomes" id="UP001383192">
    <property type="component" value="Unassembled WGS sequence"/>
</dbReference>
<proteinExistence type="predicted"/>
<evidence type="ECO:0000313" key="3">
    <source>
        <dbReference type="EMBL" id="KAK7058351.1"/>
    </source>
</evidence>
<feature type="region of interest" description="Disordered" evidence="1">
    <location>
        <begin position="74"/>
        <end position="108"/>
    </location>
</feature>
<feature type="domain" description="DUF6699" evidence="2">
    <location>
        <begin position="264"/>
        <end position="414"/>
    </location>
</feature>
<keyword evidence="4" id="KW-1185">Reference proteome</keyword>
<comment type="caution">
    <text evidence="3">The sequence shown here is derived from an EMBL/GenBank/DDBJ whole genome shotgun (WGS) entry which is preliminary data.</text>
</comment>
<gene>
    <name evidence="3" type="ORF">VNI00_001985</name>
</gene>
<name>A0AAW0E4Z5_9AGAR</name>
<sequence length="431" mass="49470">MPLPTGNLYDNHLIHGGFYRHIDDLSVPWLPSPIVLPRELPAFEETGSGSLDGSRSTHMTASPQTFTSSIVGERNSQAQTQTQPQPQAQTQTQTQTRTGTHGTDRNVLRSKSGGWLLRIIRKILRRRDRFHQAQIHRNTPPPQAQDRQWPLFKWNGPFPPTPPMQVVPLSEWKAWGYYVAPRAPPQLDLEAMFDSLRIPDPQDPYPTESFHPERWCRGQRLPSLPPRPSLWTPLTPGQPLPFPWETQLNPALTLLDTPTHTPTLEWNISRPNAAEFIMFNTGPNGNMSLLRKPDYLQPATWPWVTHMYLNGIAFSEEGEGWWTRDCKLPWPVTVQNREGNEGVLLDDLFYAIQINFATPVGRRDWEKWPEAVKERAKQAYRVRLSYPDEQTEMSRALLRADWLGVDVYLYGLRPSSFMDPGWTLLMGPKPP</sequence>
<evidence type="ECO:0000313" key="4">
    <source>
        <dbReference type="Proteomes" id="UP001383192"/>
    </source>
</evidence>
<feature type="compositionally biased region" description="Low complexity" evidence="1">
    <location>
        <begin position="77"/>
        <end position="96"/>
    </location>
</feature>
<dbReference type="Pfam" id="PF20415">
    <property type="entry name" value="DUF6699"/>
    <property type="match status" value="1"/>
</dbReference>
<dbReference type="EMBL" id="JAYKXP010000005">
    <property type="protein sequence ID" value="KAK7058351.1"/>
    <property type="molecule type" value="Genomic_DNA"/>
</dbReference>
<organism evidence="3 4">
    <name type="scientific">Paramarasmius palmivorus</name>
    <dbReference type="NCBI Taxonomy" id="297713"/>
    <lineage>
        <taxon>Eukaryota</taxon>
        <taxon>Fungi</taxon>
        <taxon>Dikarya</taxon>
        <taxon>Basidiomycota</taxon>
        <taxon>Agaricomycotina</taxon>
        <taxon>Agaricomycetes</taxon>
        <taxon>Agaricomycetidae</taxon>
        <taxon>Agaricales</taxon>
        <taxon>Marasmiineae</taxon>
        <taxon>Marasmiaceae</taxon>
        <taxon>Paramarasmius</taxon>
    </lineage>
</organism>
<evidence type="ECO:0000256" key="1">
    <source>
        <dbReference type="SAM" id="MobiDB-lite"/>
    </source>
</evidence>
<dbReference type="InterPro" id="IPR046522">
    <property type="entry name" value="DUF6699"/>
</dbReference>
<reference evidence="3 4" key="1">
    <citation type="submission" date="2024-01" db="EMBL/GenBank/DDBJ databases">
        <title>A draft genome for a cacao thread blight-causing isolate of Paramarasmius palmivorus.</title>
        <authorList>
            <person name="Baruah I.K."/>
            <person name="Bukari Y."/>
            <person name="Amoako-Attah I."/>
            <person name="Meinhardt L.W."/>
            <person name="Bailey B.A."/>
            <person name="Cohen S.P."/>
        </authorList>
    </citation>
    <scope>NUCLEOTIDE SEQUENCE [LARGE SCALE GENOMIC DNA]</scope>
    <source>
        <strain evidence="3 4">GH-12</strain>
    </source>
</reference>
<accession>A0AAW0E4Z5</accession>
<protein>
    <recommendedName>
        <fullName evidence="2">DUF6699 domain-containing protein</fullName>
    </recommendedName>
</protein>
<evidence type="ECO:0000259" key="2">
    <source>
        <dbReference type="Pfam" id="PF20415"/>
    </source>
</evidence>